<dbReference type="EMBL" id="CAJOBJ010328757">
    <property type="protein sequence ID" value="CAF5179333.1"/>
    <property type="molecule type" value="Genomic_DNA"/>
</dbReference>
<dbReference type="EMBL" id="CAJNRF010018089">
    <property type="protein sequence ID" value="CAF2248086.1"/>
    <property type="molecule type" value="Genomic_DNA"/>
</dbReference>
<accession>A0A816N4V3</accession>
<dbReference type="Proteomes" id="UP000663824">
    <property type="component" value="Unassembled WGS sequence"/>
</dbReference>
<evidence type="ECO:0000313" key="9">
    <source>
        <dbReference type="Proteomes" id="UP000663887"/>
    </source>
</evidence>
<evidence type="ECO:0000313" key="7">
    <source>
        <dbReference type="EMBL" id="CAF3837538.1"/>
    </source>
</evidence>
<dbReference type="Proteomes" id="UP000681720">
    <property type="component" value="Unassembled WGS sequence"/>
</dbReference>
<reference evidence="4" key="1">
    <citation type="submission" date="2021-02" db="EMBL/GenBank/DDBJ databases">
        <authorList>
            <person name="Nowell W R."/>
        </authorList>
    </citation>
    <scope>NUCLEOTIDE SEQUENCE</scope>
</reference>
<gene>
    <name evidence="2" type="ORF">CJN711_LOCUS1722</name>
    <name evidence="8" type="ORF">GIL414_LOCUS68771</name>
    <name evidence="3" type="ORF">KQP761_LOCUS24442</name>
    <name evidence="6" type="ORF">MBJ925_LOCUS37898</name>
    <name evidence="7" type="ORF">UXM345_LOCUS7006</name>
    <name evidence="5" type="ORF">WKI299_LOCUS36868</name>
    <name evidence="4" type="ORF">XDN619_LOCUS4904</name>
</gene>
<evidence type="ECO:0000313" key="8">
    <source>
        <dbReference type="EMBL" id="CAF5179333.1"/>
    </source>
</evidence>
<dbReference type="Proteomes" id="UP000663887">
    <property type="component" value="Unassembled WGS sequence"/>
</dbReference>
<name>A0A816N4V3_9BILA</name>
<dbReference type="Proteomes" id="UP000663855">
    <property type="component" value="Unassembled WGS sequence"/>
</dbReference>
<evidence type="ECO:0000313" key="4">
    <source>
        <dbReference type="EMBL" id="CAF2029646.1"/>
    </source>
</evidence>
<dbReference type="EMBL" id="CAJNRE010021134">
    <property type="protein sequence ID" value="CAF2251397.1"/>
    <property type="molecule type" value="Genomic_DNA"/>
</dbReference>
<feature type="compositionally biased region" description="Low complexity" evidence="1">
    <location>
        <begin position="161"/>
        <end position="175"/>
    </location>
</feature>
<dbReference type="Proteomes" id="UP000663834">
    <property type="component" value="Unassembled WGS sequence"/>
</dbReference>
<evidence type="ECO:0000313" key="5">
    <source>
        <dbReference type="EMBL" id="CAF2248086.1"/>
    </source>
</evidence>
<dbReference type="EMBL" id="CAJNRG010001234">
    <property type="protein sequence ID" value="CAF2029646.1"/>
    <property type="molecule type" value="Genomic_DNA"/>
</dbReference>
<proteinExistence type="predicted"/>
<dbReference type="EMBL" id="CAJOBF010000571">
    <property type="protein sequence ID" value="CAF3837538.1"/>
    <property type="molecule type" value="Genomic_DNA"/>
</dbReference>
<comment type="caution">
    <text evidence="4">The sequence shown here is derived from an EMBL/GenBank/DDBJ whole genome shotgun (WGS) entry which is preliminary data.</text>
</comment>
<sequence>MGTINYESLNNFYPKDRCQRLGYICQQTTDCCSHLVCYRTQDQNLCLPSEKDMKRYAEDLIIPPYFNPRHYLYPYGLNMPPFPFYSAYREKQLKPYVRNKMEWDHCQFHEDCGEGNCCYVHFRFRSLPKSFCRPNRNDKENLCEPLTRYHSLKDVPAWKQLQLQQKQQKQQQQQQANEEQHEPLSLPSINSSQ</sequence>
<evidence type="ECO:0000313" key="6">
    <source>
        <dbReference type="EMBL" id="CAF2251397.1"/>
    </source>
</evidence>
<dbReference type="EMBL" id="CAJNOW010013266">
    <property type="protein sequence ID" value="CAF1619243.1"/>
    <property type="molecule type" value="Genomic_DNA"/>
</dbReference>
<evidence type="ECO:0000313" key="3">
    <source>
        <dbReference type="EMBL" id="CAF1619243.1"/>
    </source>
</evidence>
<dbReference type="Proteomes" id="UP000663856">
    <property type="component" value="Unassembled WGS sequence"/>
</dbReference>
<evidence type="ECO:0000256" key="1">
    <source>
        <dbReference type="SAM" id="MobiDB-lite"/>
    </source>
</evidence>
<organism evidence="4 9">
    <name type="scientific">Rotaria magnacalcarata</name>
    <dbReference type="NCBI Taxonomy" id="392030"/>
    <lineage>
        <taxon>Eukaryota</taxon>
        <taxon>Metazoa</taxon>
        <taxon>Spiralia</taxon>
        <taxon>Gnathifera</taxon>
        <taxon>Rotifera</taxon>
        <taxon>Eurotatoria</taxon>
        <taxon>Bdelloidea</taxon>
        <taxon>Philodinida</taxon>
        <taxon>Philodinidae</taxon>
        <taxon>Rotaria</taxon>
    </lineage>
</organism>
<dbReference type="OrthoDB" id="10003118at2759"/>
<evidence type="ECO:0000313" key="2">
    <source>
        <dbReference type="EMBL" id="CAF0988371.1"/>
    </source>
</evidence>
<dbReference type="EMBL" id="CAJNOV010000113">
    <property type="protein sequence ID" value="CAF0988371.1"/>
    <property type="molecule type" value="Genomic_DNA"/>
</dbReference>
<feature type="region of interest" description="Disordered" evidence="1">
    <location>
        <begin position="161"/>
        <end position="193"/>
    </location>
</feature>
<dbReference type="AlphaFoldDB" id="A0A816N4V3"/>
<protein>
    <submittedName>
        <fullName evidence="4">Uncharacterized protein</fullName>
    </submittedName>
</protein>
<dbReference type="Proteomes" id="UP000663842">
    <property type="component" value="Unassembled WGS sequence"/>
</dbReference>